<comment type="caution">
    <text evidence="1">The sequence shown here is derived from an EMBL/GenBank/DDBJ whole genome shotgun (WGS) entry which is preliminary data.</text>
</comment>
<accession>A0A4C1TP21</accession>
<name>A0A4C1TP21_EUMVA</name>
<dbReference type="Proteomes" id="UP000299102">
    <property type="component" value="Unassembled WGS sequence"/>
</dbReference>
<dbReference type="EMBL" id="BGZK01005852">
    <property type="protein sequence ID" value="GBP15718.1"/>
    <property type="molecule type" value="Genomic_DNA"/>
</dbReference>
<proteinExistence type="predicted"/>
<organism evidence="1 2">
    <name type="scientific">Eumeta variegata</name>
    <name type="common">Bagworm moth</name>
    <name type="synonym">Eumeta japonica</name>
    <dbReference type="NCBI Taxonomy" id="151549"/>
    <lineage>
        <taxon>Eukaryota</taxon>
        <taxon>Metazoa</taxon>
        <taxon>Ecdysozoa</taxon>
        <taxon>Arthropoda</taxon>
        <taxon>Hexapoda</taxon>
        <taxon>Insecta</taxon>
        <taxon>Pterygota</taxon>
        <taxon>Neoptera</taxon>
        <taxon>Endopterygota</taxon>
        <taxon>Lepidoptera</taxon>
        <taxon>Glossata</taxon>
        <taxon>Ditrysia</taxon>
        <taxon>Tineoidea</taxon>
        <taxon>Psychidae</taxon>
        <taxon>Oiketicinae</taxon>
        <taxon>Eumeta</taxon>
    </lineage>
</organism>
<reference evidence="1 2" key="1">
    <citation type="journal article" date="2019" name="Commun. Biol.">
        <title>The bagworm genome reveals a unique fibroin gene that provides high tensile strength.</title>
        <authorList>
            <person name="Kono N."/>
            <person name="Nakamura H."/>
            <person name="Ohtoshi R."/>
            <person name="Tomita M."/>
            <person name="Numata K."/>
            <person name="Arakawa K."/>
        </authorList>
    </citation>
    <scope>NUCLEOTIDE SEQUENCE [LARGE SCALE GENOMIC DNA]</scope>
</reference>
<dbReference type="STRING" id="151549.A0A4C1TP21"/>
<gene>
    <name evidence="1" type="ORF">EVAR_91886_1</name>
</gene>
<keyword evidence="2" id="KW-1185">Reference proteome</keyword>
<dbReference type="PANTHER" id="PTHR47331:SF1">
    <property type="entry name" value="GAG-LIKE PROTEIN"/>
    <property type="match status" value="1"/>
</dbReference>
<evidence type="ECO:0000313" key="2">
    <source>
        <dbReference type="Proteomes" id="UP000299102"/>
    </source>
</evidence>
<sequence>MSVFDPIGFCGTHETWRDRNDWDRIELRKNGQEWNGTGMEWKAYGKSYSSRRHKRQFLATNFDVSKRRTDAQKSKLRNMCVELDQDDVMRATKRLDRHQSSTQSKRPVILTRKIVSPELLIQNAHQKWHCIQASMVQRTIDDAKTGELPAERLKAHEPFNCSAIDYFGLMIVTVGRRTEKRWGAITCLTTRAVHLEIAASLTPSSAILAPVASWRDEARRP</sequence>
<dbReference type="AlphaFoldDB" id="A0A4C1TP21"/>
<dbReference type="OrthoDB" id="10049357at2759"/>
<dbReference type="PANTHER" id="PTHR47331">
    <property type="entry name" value="PHD-TYPE DOMAIN-CONTAINING PROTEIN"/>
    <property type="match status" value="1"/>
</dbReference>
<evidence type="ECO:0000313" key="1">
    <source>
        <dbReference type="EMBL" id="GBP15718.1"/>
    </source>
</evidence>
<protein>
    <submittedName>
        <fullName evidence="1">Uncharacterized protein</fullName>
    </submittedName>
</protein>